<evidence type="ECO:0000313" key="3">
    <source>
        <dbReference type="Proteomes" id="UP000064920"/>
    </source>
</evidence>
<dbReference type="Proteomes" id="UP000064920">
    <property type="component" value="Chromosome"/>
</dbReference>
<dbReference type="Pfam" id="PF04519">
    <property type="entry name" value="Bactofilin"/>
    <property type="match status" value="1"/>
</dbReference>
<organism evidence="2 3">
    <name type="scientific">Celeribacter marinus</name>
    <dbReference type="NCBI Taxonomy" id="1397108"/>
    <lineage>
        <taxon>Bacteria</taxon>
        <taxon>Pseudomonadati</taxon>
        <taxon>Pseudomonadota</taxon>
        <taxon>Alphaproteobacteria</taxon>
        <taxon>Rhodobacterales</taxon>
        <taxon>Roseobacteraceae</taxon>
        <taxon>Celeribacter</taxon>
    </lineage>
</organism>
<evidence type="ECO:0008006" key="4">
    <source>
        <dbReference type="Google" id="ProtNLM"/>
    </source>
</evidence>
<accession>A0A0P0AB61</accession>
<dbReference type="STRING" id="1397108.IMCC12053_2022"/>
<sequence length="86" mass="8856">MDFGGTLTGDFTAQTLVLTKTGHISGNVHAETVTLEGSVEGKVVATTLIIKTSARVTADIVAHNITVEVGAHLEGRISMPAQASNP</sequence>
<dbReference type="PATRIC" id="fig|1397108.4.peg.2067"/>
<gene>
    <name evidence="2" type="ORF">IMCC12053_2022</name>
</gene>
<dbReference type="InterPro" id="IPR007607">
    <property type="entry name" value="BacA/B"/>
</dbReference>
<dbReference type="PANTHER" id="PTHR35024">
    <property type="entry name" value="HYPOTHETICAL CYTOSOLIC PROTEIN"/>
    <property type="match status" value="1"/>
</dbReference>
<evidence type="ECO:0000313" key="2">
    <source>
        <dbReference type="EMBL" id="ALI55969.1"/>
    </source>
</evidence>
<keyword evidence="3" id="KW-1185">Reference proteome</keyword>
<reference evidence="2 3" key="1">
    <citation type="submission" date="2015-05" db="EMBL/GenBank/DDBJ databases">
        <authorList>
            <person name="Wang D.B."/>
            <person name="Wang M."/>
        </authorList>
    </citation>
    <scope>NUCLEOTIDE SEQUENCE [LARGE SCALE GENOMIC DNA]</scope>
    <source>
        <strain evidence="2 3">IMCC 12053</strain>
    </source>
</reference>
<dbReference type="PANTHER" id="PTHR35024:SF4">
    <property type="entry name" value="POLYMER-FORMING CYTOSKELETAL PROTEIN"/>
    <property type="match status" value="1"/>
</dbReference>
<dbReference type="KEGG" id="cmar:IMCC12053_2022"/>
<name>A0A0P0AB61_9RHOB</name>
<dbReference type="AlphaFoldDB" id="A0A0P0AB61"/>
<comment type="similarity">
    <text evidence="1">Belongs to the bactofilin family.</text>
</comment>
<dbReference type="EMBL" id="CP012023">
    <property type="protein sequence ID" value="ALI55969.1"/>
    <property type="molecule type" value="Genomic_DNA"/>
</dbReference>
<evidence type="ECO:0000256" key="1">
    <source>
        <dbReference type="ARBA" id="ARBA00044755"/>
    </source>
</evidence>
<protein>
    <recommendedName>
        <fullName evidence="4">Integral membrane protein CcmA involved in cell shape determination</fullName>
    </recommendedName>
</protein>
<proteinExistence type="inferred from homology"/>